<dbReference type="SMART" id="SM00271">
    <property type="entry name" value="DnaJ"/>
    <property type="match status" value="1"/>
</dbReference>
<protein>
    <submittedName>
        <fullName evidence="3">Protein TANC1</fullName>
    </submittedName>
</protein>
<dbReference type="CDD" id="cd06257">
    <property type="entry name" value="DnaJ"/>
    <property type="match status" value="1"/>
</dbReference>
<dbReference type="Proteomes" id="UP000188533">
    <property type="component" value="Unassembled WGS sequence"/>
</dbReference>
<dbReference type="PROSITE" id="PS50076">
    <property type="entry name" value="DNAJ_2"/>
    <property type="match status" value="1"/>
</dbReference>
<accession>A0A1Q3EFQ9</accession>
<reference evidence="3 4" key="1">
    <citation type="submission" date="2016-08" db="EMBL/GenBank/DDBJ databases">
        <authorList>
            <consortium name="Lentinula edodes genome sequencing consortium"/>
            <person name="Sakamoto Y."/>
            <person name="Nakade K."/>
            <person name="Sato S."/>
            <person name="Yoshida Y."/>
            <person name="Miyazaki K."/>
            <person name="Natsume S."/>
            <person name="Konno N."/>
        </authorList>
    </citation>
    <scope>NUCLEOTIDE SEQUENCE [LARGE SCALE GENOMIC DNA]</scope>
    <source>
        <strain evidence="3 4">NBRC 111202</strain>
    </source>
</reference>
<proteinExistence type="predicted"/>
<comment type="caution">
    <text evidence="3">The sequence shown here is derived from an EMBL/GenBank/DDBJ whole genome shotgun (WGS) entry which is preliminary data.</text>
</comment>
<dbReference type="Gene3D" id="1.10.287.110">
    <property type="entry name" value="DnaJ domain"/>
    <property type="match status" value="1"/>
</dbReference>
<organism evidence="3 4">
    <name type="scientific">Lentinula edodes</name>
    <name type="common">Shiitake mushroom</name>
    <name type="synonym">Lentinus edodes</name>
    <dbReference type="NCBI Taxonomy" id="5353"/>
    <lineage>
        <taxon>Eukaryota</taxon>
        <taxon>Fungi</taxon>
        <taxon>Dikarya</taxon>
        <taxon>Basidiomycota</taxon>
        <taxon>Agaricomycotina</taxon>
        <taxon>Agaricomycetes</taxon>
        <taxon>Agaricomycetidae</taxon>
        <taxon>Agaricales</taxon>
        <taxon>Marasmiineae</taxon>
        <taxon>Omphalotaceae</taxon>
        <taxon>Lentinula</taxon>
    </lineage>
</organism>
<dbReference type="InterPro" id="IPR036869">
    <property type="entry name" value="J_dom_sf"/>
</dbReference>
<dbReference type="PRINTS" id="PR00625">
    <property type="entry name" value="JDOMAIN"/>
</dbReference>
<evidence type="ECO:0000313" key="3">
    <source>
        <dbReference type="EMBL" id="GAW06021.1"/>
    </source>
</evidence>
<dbReference type="InterPro" id="IPR001623">
    <property type="entry name" value="DnaJ_domain"/>
</dbReference>
<dbReference type="EMBL" id="BDGU01000292">
    <property type="protein sequence ID" value="GAW06021.1"/>
    <property type="molecule type" value="Genomic_DNA"/>
</dbReference>
<gene>
    <name evidence="3" type="ORF">LENED_007913</name>
</gene>
<feature type="domain" description="J" evidence="2">
    <location>
        <begin position="7"/>
        <end position="74"/>
    </location>
</feature>
<feature type="compositionally biased region" description="Basic residues" evidence="1">
    <location>
        <begin position="196"/>
        <end position="205"/>
    </location>
</feature>
<dbReference type="Pfam" id="PF00226">
    <property type="entry name" value="DnaJ"/>
    <property type="match status" value="1"/>
</dbReference>
<dbReference type="InterPro" id="IPR050817">
    <property type="entry name" value="DjlA_DnaK_co-chaperone"/>
</dbReference>
<name>A0A1Q3EFQ9_LENED</name>
<feature type="compositionally biased region" description="Basic and acidic residues" evidence="1">
    <location>
        <begin position="158"/>
        <end position="167"/>
    </location>
</feature>
<dbReference type="AlphaFoldDB" id="A0A1Q3EFQ9"/>
<keyword evidence="4" id="KW-1185">Reference proteome</keyword>
<sequence length="205" mass="23604">MDSRYTEAFAVFGLTPEAEESVTSKAYKRLALMHHPDRNPGKYHESTQMFQEIGAAWETCQEYYSRKNRPSEFVNSSWSRDDDVPLDPEEAAAFFQYAVLNIHEHGLQKIDLCEGSCSNKSFLVAIRARKRVNIVGRELGEPEPTSSCLMRISPTNSKDNKSTEHTRKMNMQNILREFKNSNSNAKRRKQNENVKLRKSQGKQRA</sequence>
<dbReference type="PANTHER" id="PTHR24074">
    <property type="entry name" value="CO-CHAPERONE PROTEIN DJLA"/>
    <property type="match status" value="1"/>
</dbReference>
<feature type="compositionally biased region" description="Polar residues" evidence="1">
    <location>
        <begin position="144"/>
        <end position="157"/>
    </location>
</feature>
<dbReference type="STRING" id="5353.A0A1Q3EFQ9"/>
<evidence type="ECO:0000259" key="2">
    <source>
        <dbReference type="PROSITE" id="PS50076"/>
    </source>
</evidence>
<evidence type="ECO:0000313" key="4">
    <source>
        <dbReference type="Proteomes" id="UP000188533"/>
    </source>
</evidence>
<evidence type="ECO:0000256" key="1">
    <source>
        <dbReference type="SAM" id="MobiDB-lite"/>
    </source>
</evidence>
<reference evidence="3 4" key="2">
    <citation type="submission" date="2017-02" db="EMBL/GenBank/DDBJ databases">
        <title>A genome survey and senescence transcriptome analysis in Lentinula edodes.</title>
        <authorList>
            <person name="Sakamoto Y."/>
            <person name="Nakade K."/>
            <person name="Sato S."/>
            <person name="Yoshida Y."/>
            <person name="Miyazaki K."/>
            <person name="Natsume S."/>
            <person name="Konno N."/>
        </authorList>
    </citation>
    <scope>NUCLEOTIDE SEQUENCE [LARGE SCALE GENOMIC DNA]</scope>
    <source>
        <strain evidence="3 4">NBRC 111202</strain>
    </source>
</reference>
<dbReference type="SUPFAM" id="SSF46565">
    <property type="entry name" value="Chaperone J-domain"/>
    <property type="match status" value="1"/>
</dbReference>
<feature type="region of interest" description="Disordered" evidence="1">
    <location>
        <begin position="139"/>
        <end position="205"/>
    </location>
</feature>